<dbReference type="AlphaFoldDB" id="A0A8H6Y456"/>
<gene>
    <name evidence="2" type="ORF">MVEN_01148600</name>
</gene>
<evidence type="ECO:0000313" key="2">
    <source>
        <dbReference type="EMBL" id="KAF7351871.1"/>
    </source>
</evidence>
<proteinExistence type="predicted"/>
<comment type="caution">
    <text evidence="2">The sequence shown here is derived from an EMBL/GenBank/DDBJ whole genome shotgun (WGS) entry which is preliminary data.</text>
</comment>
<protein>
    <submittedName>
        <fullName evidence="2">DOMON domain-containing protein</fullName>
    </submittedName>
</protein>
<dbReference type="OrthoDB" id="2538281at2759"/>
<evidence type="ECO:0000313" key="3">
    <source>
        <dbReference type="Proteomes" id="UP000620124"/>
    </source>
</evidence>
<feature type="signal peptide" evidence="1">
    <location>
        <begin position="1"/>
        <end position="17"/>
    </location>
</feature>
<reference evidence="2" key="1">
    <citation type="submission" date="2020-05" db="EMBL/GenBank/DDBJ databases">
        <title>Mycena genomes resolve the evolution of fungal bioluminescence.</title>
        <authorList>
            <person name="Tsai I.J."/>
        </authorList>
    </citation>
    <scope>NUCLEOTIDE SEQUENCE</scope>
    <source>
        <strain evidence="2">CCC161011</strain>
    </source>
</reference>
<keyword evidence="1" id="KW-0732">Signal</keyword>
<name>A0A8H6Y456_9AGAR</name>
<organism evidence="2 3">
    <name type="scientific">Mycena venus</name>
    <dbReference type="NCBI Taxonomy" id="2733690"/>
    <lineage>
        <taxon>Eukaryota</taxon>
        <taxon>Fungi</taxon>
        <taxon>Dikarya</taxon>
        <taxon>Basidiomycota</taxon>
        <taxon>Agaricomycotina</taxon>
        <taxon>Agaricomycetes</taxon>
        <taxon>Agaricomycetidae</taxon>
        <taxon>Agaricales</taxon>
        <taxon>Marasmiineae</taxon>
        <taxon>Mycenaceae</taxon>
        <taxon>Mycena</taxon>
    </lineage>
</organism>
<feature type="chain" id="PRO_5034162453" evidence="1">
    <location>
        <begin position="18"/>
        <end position="253"/>
    </location>
</feature>
<dbReference type="EMBL" id="JACAZI010000009">
    <property type="protein sequence ID" value="KAF7351871.1"/>
    <property type="molecule type" value="Genomic_DNA"/>
</dbReference>
<accession>A0A8H6Y456</accession>
<evidence type="ECO:0000256" key="1">
    <source>
        <dbReference type="SAM" id="SignalP"/>
    </source>
</evidence>
<sequence>MWSLCLIFVAAFTGINAVPALSSESVLQRRTTISDGNAFNQGNIGNMTWQASGVLESGCIIGGVTLSTISDCYHMFLTNNASAELDTNHLDSPRQRDEFHFPQLSAGIEFSYTWKQYLYSSTGTGTTWFHLMQVFGVVEDNPLVTLDAVSGALRIKDYVRGTGGSLCGTIDCPTTNLTNYDGTTATHTISGMFGPNGSVSYEVRNTVTGDEIISYAVNGSMGAGDGYVKFGMYRLTFDGMTTANAAVGDWATL</sequence>
<dbReference type="Proteomes" id="UP000620124">
    <property type="component" value="Unassembled WGS sequence"/>
</dbReference>
<keyword evidence="3" id="KW-1185">Reference proteome</keyword>